<name>A0A8J2JV16_9HEXA</name>
<organism evidence="5 6">
    <name type="scientific">Allacma fusca</name>
    <dbReference type="NCBI Taxonomy" id="39272"/>
    <lineage>
        <taxon>Eukaryota</taxon>
        <taxon>Metazoa</taxon>
        <taxon>Ecdysozoa</taxon>
        <taxon>Arthropoda</taxon>
        <taxon>Hexapoda</taxon>
        <taxon>Collembola</taxon>
        <taxon>Symphypleona</taxon>
        <taxon>Sminthuridae</taxon>
        <taxon>Allacma</taxon>
    </lineage>
</organism>
<feature type="domain" description="Aldehyde dehydrogenase" evidence="4">
    <location>
        <begin position="233"/>
        <end position="335"/>
    </location>
</feature>
<gene>
    <name evidence="5" type="ORF">AFUS01_LOCUS4668</name>
</gene>
<evidence type="ECO:0000313" key="5">
    <source>
        <dbReference type="EMBL" id="CAG7706394.1"/>
    </source>
</evidence>
<proteinExistence type="inferred from homology"/>
<keyword evidence="1 3" id="KW-0560">Oxidoreductase</keyword>
<dbReference type="InterPro" id="IPR012394">
    <property type="entry name" value="Aldehyde_DH_NAD(P)"/>
</dbReference>
<dbReference type="Pfam" id="PF00171">
    <property type="entry name" value="Aldedh"/>
    <property type="match status" value="2"/>
</dbReference>
<reference evidence="5" key="1">
    <citation type="submission" date="2021-06" db="EMBL/GenBank/DDBJ databases">
        <authorList>
            <person name="Hodson N. C."/>
            <person name="Mongue J. A."/>
            <person name="Jaron S. K."/>
        </authorList>
    </citation>
    <scope>NUCLEOTIDE SEQUENCE</scope>
</reference>
<evidence type="ECO:0000313" key="6">
    <source>
        <dbReference type="Proteomes" id="UP000708208"/>
    </source>
</evidence>
<dbReference type="GO" id="GO:0004029">
    <property type="term" value="F:aldehyde dehydrogenase (NAD+) activity"/>
    <property type="evidence" value="ECO:0007669"/>
    <property type="project" value="TreeGrafter"/>
</dbReference>
<keyword evidence="6" id="KW-1185">Reference proteome</keyword>
<dbReference type="OrthoDB" id="440325at2759"/>
<accession>A0A8J2JV16</accession>
<comment type="caution">
    <text evidence="5">The sequence shown here is derived from an EMBL/GenBank/DDBJ whole genome shotgun (WGS) entry which is preliminary data.</text>
</comment>
<evidence type="ECO:0000256" key="2">
    <source>
        <dbReference type="PROSITE-ProRule" id="PRU10007"/>
    </source>
</evidence>
<sequence>MHIINVEPSPNDSVAVQMETSNQFPEITAAREAFSSGKTLPIEFRRRQLSNLQKMLHDEKSCEKIYTALHKDMRKSRFESFVSEVCFVRHEVQFQLMNLKKFTSPEKLSRNFLTLTNSAQIRSEPHGLTLELFRRFLDNNCYHVFLGDVERTKALLTNRFDYIFFTGSTNVGRIIMQTAAKHLTPVTLELGGKSPVYIHESGCIRRTVKRIIFAKCHNMGQVCVGADFLICTKRNDSLMEDEIFGPILPIVTVSSADEAIHFLRSLERPLALYIFSRNKKITQRVLDSVPSGGVMVNELLLHISDLRVPFGGTGMSGMGRYHGKYSFDTFSHKRAVVTSGLSYLSEKFIDPRYPPATSFNFAIANFYYSAMNYFPLRFQIT</sequence>
<feature type="active site" evidence="2">
    <location>
        <position position="189"/>
    </location>
</feature>
<dbReference type="EMBL" id="CAJVCH010029262">
    <property type="protein sequence ID" value="CAG7706394.1"/>
    <property type="molecule type" value="Genomic_DNA"/>
</dbReference>
<evidence type="ECO:0000256" key="1">
    <source>
        <dbReference type="ARBA" id="ARBA00023002"/>
    </source>
</evidence>
<comment type="similarity">
    <text evidence="3">Belongs to the aldehyde dehydrogenase family.</text>
</comment>
<feature type="domain" description="Aldehyde dehydrogenase" evidence="4">
    <location>
        <begin position="137"/>
        <end position="232"/>
    </location>
</feature>
<dbReference type="Proteomes" id="UP000708208">
    <property type="component" value="Unassembled WGS sequence"/>
</dbReference>
<evidence type="ECO:0000259" key="4">
    <source>
        <dbReference type="Pfam" id="PF00171"/>
    </source>
</evidence>
<dbReference type="GO" id="GO:0005737">
    <property type="term" value="C:cytoplasm"/>
    <property type="evidence" value="ECO:0007669"/>
    <property type="project" value="TreeGrafter"/>
</dbReference>
<dbReference type="PANTHER" id="PTHR43570">
    <property type="entry name" value="ALDEHYDE DEHYDROGENASE"/>
    <property type="match status" value="1"/>
</dbReference>
<dbReference type="GO" id="GO:0006081">
    <property type="term" value="P:aldehyde metabolic process"/>
    <property type="evidence" value="ECO:0007669"/>
    <property type="project" value="InterPro"/>
</dbReference>
<dbReference type="PANTHER" id="PTHR43570:SF16">
    <property type="entry name" value="ALDEHYDE DEHYDROGENASE TYPE III, ISOFORM Q"/>
    <property type="match status" value="1"/>
</dbReference>
<protein>
    <recommendedName>
        <fullName evidence="4">Aldehyde dehydrogenase domain-containing protein</fullName>
    </recommendedName>
</protein>
<evidence type="ECO:0000256" key="3">
    <source>
        <dbReference type="RuleBase" id="RU003345"/>
    </source>
</evidence>
<dbReference type="AlphaFoldDB" id="A0A8J2JV16"/>
<dbReference type="InterPro" id="IPR015590">
    <property type="entry name" value="Aldehyde_DH_dom"/>
</dbReference>
<dbReference type="PROSITE" id="PS00687">
    <property type="entry name" value="ALDEHYDE_DEHYDR_GLU"/>
    <property type="match status" value="1"/>
</dbReference>
<dbReference type="InterPro" id="IPR029510">
    <property type="entry name" value="Ald_DH_CS_GLU"/>
</dbReference>